<evidence type="ECO:0000259" key="10">
    <source>
        <dbReference type="Pfam" id="PF00294"/>
    </source>
</evidence>
<reference evidence="11" key="1">
    <citation type="submission" date="2019-08" db="EMBL/GenBank/DDBJ databases">
        <title>Reference gene set and small RNA set construction with multiple tissues from Davidia involucrata Baill.</title>
        <authorList>
            <person name="Yang H."/>
            <person name="Zhou C."/>
            <person name="Li G."/>
            <person name="Wang J."/>
            <person name="Gao P."/>
            <person name="Wang M."/>
            <person name="Wang R."/>
            <person name="Zhao Y."/>
        </authorList>
    </citation>
    <scope>NUCLEOTIDE SEQUENCE</scope>
    <source>
        <tissue evidence="11">Mixed with DoveR01_LX</tissue>
    </source>
</reference>
<dbReference type="GO" id="GO:0019140">
    <property type="term" value="F:inositol 3-kinase activity"/>
    <property type="evidence" value="ECO:0007669"/>
    <property type="project" value="UniProtKB-EC"/>
</dbReference>
<dbReference type="InterPro" id="IPR011611">
    <property type="entry name" value="PfkB_dom"/>
</dbReference>
<dbReference type="SUPFAM" id="SSF53613">
    <property type="entry name" value="Ribokinase-like"/>
    <property type="match status" value="1"/>
</dbReference>
<evidence type="ECO:0000256" key="5">
    <source>
        <dbReference type="ARBA" id="ARBA00022840"/>
    </source>
</evidence>
<dbReference type="AlphaFoldDB" id="A0A5B7A7G8"/>
<evidence type="ECO:0000256" key="9">
    <source>
        <dbReference type="ARBA" id="ARBA00077001"/>
    </source>
</evidence>
<dbReference type="PANTHER" id="PTHR43085:SF13">
    <property type="entry name" value="INOSITOL 3-KINASE"/>
    <property type="match status" value="1"/>
</dbReference>
<sequence>MVRDQHEREEAVSHRGLIVGNYCHDVLIRDEVVIAESLGGAASFISAVLDGLSISSNYISKVGSDFSYSVNHDPIVSSSSMTTLFHAHFSSEPAETRHQDRILKRVRYCDPISPLDLPGSRFDFGMAVGVAGEILPETLEQMLDICNVVFVDIQALIRVFDSVDGTVKLVGLKDSGFFHLLPRIGFLKASAEEAPFVDVEEARKWCCVVVTNGKDGCTVYWKDGEVQIAPFPTVQVDPTGAGDSFLGGFVAGLVQGLAVPDAALLGNFFGSLTVGQIGLPKFDLRMLQRVEDEVQRRKMQSVGCHEREDDELKFAKPLGHGQFHASLGAAKLMSTCPIQECRWDLPSSPRAVEQGIHPHCNGQQKLLQNSVYEEPIQSVESKP</sequence>
<protein>
    <recommendedName>
        <fullName evidence="8">Inositol 3-kinase</fullName>
        <ecNumber evidence="7">2.7.1.64</ecNumber>
    </recommendedName>
    <alternativeName>
        <fullName evidence="9">Myo-inositol kinase</fullName>
    </alternativeName>
</protein>
<evidence type="ECO:0000256" key="4">
    <source>
        <dbReference type="ARBA" id="ARBA00022777"/>
    </source>
</evidence>
<name>A0A5B7A7G8_DAVIN</name>
<evidence type="ECO:0000256" key="2">
    <source>
        <dbReference type="ARBA" id="ARBA00022679"/>
    </source>
</evidence>
<proteinExistence type="inferred from homology"/>
<keyword evidence="2" id="KW-0808">Transferase</keyword>
<dbReference type="FunFam" id="3.40.1190.20:FF:000026">
    <property type="entry name" value="Inositol 3-kinase"/>
    <property type="match status" value="1"/>
</dbReference>
<keyword evidence="3" id="KW-0547">Nucleotide-binding</keyword>
<dbReference type="InterPro" id="IPR029056">
    <property type="entry name" value="Ribokinase-like"/>
</dbReference>
<dbReference type="GO" id="GO:0010264">
    <property type="term" value="P:myo-inositol hexakisphosphate biosynthetic process"/>
    <property type="evidence" value="ECO:0007669"/>
    <property type="project" value="UniProtKB-ARBA"/>
</dbReference>
<dbReference type="Pfam" id="PF00294">
    <property type="entry name" value="PfkB"/>
    <property type="match status" value="1"/>
</dbReference>
<keyword evidence="5" id="KW-0067">ATP-binding</keyword>
<evidence type="ECO:0000256" key="1">
    <source>
        <dbReference type="ARBA" id="ARBA00010688"/>
    </source>
</evidence>
<comment type="catalytic activity">
    <reaction evidence="6">
        <text>myo-inositol + ATP = 1D-myo-inositol 3-phosphate + ADP + H(+)</text>
        <dbReference type="Rhea" id="RHEA:21804"/>
        <dbReference type="ChEBI" id="CHEBI:15378"/>
        <dbReference type="ChEBI" id="CHEBI:17268"/>
        <dbReference type="ChEBI" id="CHEBI:30616"/>
        <dbReference type="ChEBI" id="CHEBI:58401"/>
        <dbReference type="ChEBI" id="CHEBI:456216"/>
        <dbReference type="EC" id="2.7.1.64"/>
    </reaction>
</comment>
<keyword evidence="4" id="KW-0418">Kinase</keyword>
<evidence type="ECO:0000256" key="3">
    <source>
        <dbReference type="ARBA" id="ARBA00022741"/>
    </source>
</evidence>
<gene>
    <name evidence="11" type="ORF">Din_021486</name>
</gene>
<evidence type="ECO:0000256" key="8">
    <source>
        <dbReference type="ARBA" id="ARBA00071684"/>
    </source>
</evidence>
<dbReference type="InterPro" id="IPR050306">
    <property type="entry name" value="PfkB_Carbo_kinase"/>
</dbReference>
<dbReference type="GO" id="GO:0005524">
    <property type="term" value="F:ATP binding"/>
    <property type="evidence" value="ECO:0007669"/>
    <property type="project" value="UniProtKB-KW"/>
</dbReference>
<dbReference type="InterPro" id="IPR002173">
    <property type="entry name" value="Carboh/pur_kinase_PfkB_CS"/>
</dbReference>
<dbReference type="EC" id="2.7.1.64" evidence="7"/>
<feature type="domain" description="Carbohydrate kinase PfkB" evidence="10">
    <location>
        <begin position="208"/>
        <end position="278"/>
    </location>
</feature>
<accession>A0A5B7A7G8</accession>
<dbReference type="Gene3D" id="3.40.1190.20">
    <property type="match status" value="1"/>
</dbReference>
<evidence type="ECO:0000313" key="11">
    <source>
        <dbReference type="EMBL" id="MPA52045.1"/>
    </source>
</evidence>
<evidence type="ECO:0000256" key="6">
    <source>
        <dbReference type="ARBA" id="ARBA00050311"/>
    </source>
</evidence>
<dbReference type="EMBL" id="GHES01021486">
    <property type="protein sequence ID" value="MPA52045.1"/>
    <property type="molecule type" value="Transcribed_RNA"/>
</dbReference>
<evidence type="ECO:0000256" key="7">
    <source>
        <dbReference type="ARBA" id="ARBA00066381"/>
    </source>
</evidence>
<organism evidence="11">
    <name type="scientific">Davidia involucrata</name>
    <name type="common">Dove tree</name>
    <dbReference type="NCBI Taxonomy" id="16924"/>
    <lineage>
        <taxon>Eukaryota</taxon>
        <taxon>Viridiplantae</taxon>
        <taxon>Streptophyta</taxon>
        <taxon>Embryophyta</taxon>
        <taxon>Tracheophyta</taxon>
        <taxon>Spermatophyta</taxon>
        <taxon>Magnoliopsida</taxon>
        <taxon>eudicotyledons</taxon>
        <taxon>Gunneridae</taxon>
        <taxon>Pentapetalae</taxon>
        <taxon>asterids</taxon>
        <taxon>Cornales</taxon>
        <taxon>Nyssaceae</taxon>
        <taxon>Davidia</taxon>
    </lineage>
</organism>
<dbReference type="PROSITE" id="PS00584">
    <property type="entry name" value="PFKB_KINASES_2"/>
    <property type="match status" value="1"/>
</dbReference>
<dbReference type="PANTHER" id="PTHR43085">
    <property type="entry name" value="HEXOKINASE FAMILY MEMBER"/>
    <property type="match status" value="1"/>
</dbReference>
<comment type="similarity">
    <text evidence="1">Belongs to the carbohydrate kinase PfkB family.</text>
</comment>